<comment type="caution">
    <text evidence="1">The sequence shown here is derived from an EMBL/GenBank/DDBJ whole genome shotgun (WGS) entry which is preliminary data.</text>
</comment>
<reference evidence="1 2" key="1">
    <citation type="journal article" date="2019" name="Philos. Trans. R. Soc. Lond., B, Biol. Sci.">
        <title>Ant behaviour and brain gene expression of defending hosts depend on the ecological success of the intruding social parasite.</title>
        <authorList>
            <person name="Kaur R."/>
            <person name="Stoldt M."/>
            <person name="Jongepier E."/>
            <person name="Feldmeyer B."/>
            <person name="Menzel F."/>
            <person name="Bornberg-Bauer E."/>
            <person name="Foitzik S."/>
        </authorList>
    </citation>
    <scope>NUCLEOTIDE SEQUENCE [LARGE SCALE GENOMIC DNA]</scope>
    <source>
        <tissue evidence="1">Whole body</tissue>
    </source>
</reference>
<evidence type="ECO:0000313" key="2">
    <source>
        <dbReference type="Proteomes" id="UP000310200"/>
    </source>
</evidence>
<keyword evidence="2" id="KW-1185">Reference proteome</keyword>
<name>A0A4S2JQT0_9HYME</name>
<protein>
    <submittedName>
        <fullName evidence="1">Uncharacterized protein</fullName>
    </submittedName>
</protein>
<accession>A0A4S2JQT0</accession>
<dbReference type="AlphaFoldDB" id="A0A4S2JQT0"/>
<dbReference type="Proteomes" id="UP000310200">
    <property type="component" value="Unassembled WGS sequence"/>
</dbReference>
<dbReference type="EMBL" id="QBLH01003599">
    <property type="protein sequence ID" value="TGZ37187.1"/>
    <property type="molecule type" value="Genomic_DNA"/>
</dbReference>
<proteinExistence type="predicted"/>
<feature type="non-terminal residue" evidence="1">
    <location>
        <position position="203"/>
    </location>
</feature>
<organism evidence="1 2">
    <name type="scientific">Temnothorax longispinosus</name>
    <dbReference type="NCBI Taxonomy" id="300112"/>
    <lineage>
        <taxon>Eukaryota</taxon>
        <taxon>Metazoa</taxon>
        <taxon>Ecdysozoa</taxon>
        <taxon>Arthropoda</taxon>
        <taxon>Hexapoda</taxon>
        <taxon>Insecta</taxon>
        <taxon>Pterygota</taxon>
        <taxon>Neoptera</taxon>
        <taxon>Endopterygota</taxon>
        <taxon>Hymenoptera</taxon>
        <taxon>Apocrita</taxon>
        <taxon>Aculeata</taxon>
        <taxon>Formicoidea</taxon>
        <taxon>Formicidae</taxon>
        <taxon>Myrmicinae</taxon>
        <taxon>Temnothorax</taxon>
    </lineage>
</organism>
<sequence>MEIITGKQNGSLLYVYNNFTYCMDKRYSNKYRCSKRKNTKCSAVLEKEGESFNLKHGHNHSGERNIVEIYKMKKEMIKLCKETTKSSKHIFDTVSCNNVRVAPYISYNNMKSILSRHRAKSRPNIPDNLRSLQLQLETYEPTRSIYKGYATSSDQKIVLIFSNDALLNALSEACEIFVDGTFSIVPKKPSIAQLYTIHIRYID</sequence>
<gene>
    <name evidence="1" type="ORF">DBV15_12753</name>
</gene>
<evidence type="ECO:0000313" key="1">
    <source>
        <dbReference type="EMBL" id="TGZ37187.1"/>
    </source>
</evidence>
<dbReference type="Gene3D" id="2.20.25.240">
    <property type="match status" value="1"/>
</dbReference>